<comment type="caution">
    <text evidence="2">The sequence shown here is derived from an EMBL/GenBank/DDBJ whole genome shotgun (WGS) entry which is preliminary data.</text>
</comment>
<sequence length="393" mass="45668">MLFILSFSQPIIDSNNCLSDEYFNPLLQQCYRISENHKYALSLVCQNGYYNHSIQQCVTCPFQKCVNGFITECAPGQFLFRQSCLQFTPLNSVPQIIGNQMLIQGFIQIRQSKFNEMTHNVKQEFESIPSNALEEITGWLGGFSEHKYYAQHKTEQKLLESVYYSNGFEEMKKKYPMHLNEFKDYNPETFMYHNGLRFRSAKIHQFVKSRDIIDLGAYQGDSLVMLAPYTEQKIYSFEFAPKIIQYYNEAATMNNIDKEKYVLIEKGVSEEPGTMMIQDHGDDSGIIGAQGNLKVELTTVDIEQEKFQFKPGFIKADLEGHLLPAIRGAMNTIKKFRPFMSLAIYHTGEEFFDTKKYLENELENYEFGYEQETIFQGKLQETTLLCFPKELLD</sequence>
<dbReference type="NCBIfam" id="TIGR01444">
    <property type="entry name" value="fkbM_fam"/>
    <property type="match status" value="1"/>
</dbReference>
<dbReference type="SUPFAM" id="SSF57184">
    <property type="entry name" value="Growth factor receptor domain"/>
    <property type="match status" value="1"/>
</dbReference>
<keyword evidence="3" id="KW-0808">Transferase</keyword>
<reference evidence="2" key="1">
    <citation type="submission" date="2023-06" db="EMBL/GenBank/DDBJ databases">
        <authorList>
            <person name="Kurt Z."/>
        </authorList>
    </citation>
    <scope>NUCLEOTIDE SEQUENCE</scope>
</reference>
<dbReference type="InterPro" id="IPR009030">
    <property type="entry name" value="Growth_fac_rcpt_cys_sf"/>
</dbReference>
<gene>
    <name evidence="3" type="ORF">HINF_LOCUS25379</name>
    <name evidence="2" type="ORF">HINF_LOCUS28843</name>
</gene>
<evidence type="ECO:0000313" key="4">
    <source>
        <dbReference type="Proteomes" id="UP001642409"/>
    </source>
</evidence>
<dbReference type="SUPFAM" id="SSF53335">
    <property type="entry name" value="S-adenosyl-L-methionine-dependent methyltransferases"/>
    <property type="match status" value="1"/>
</dbReference>
<dbReference type="GO" id="GO:0032259">
    <property type="term" value="P:methylation"/>
    <property type="evidence" value="ECO:0007669"/>
    <property type="project" value="UniProtKB-KW"/>
</dbReference>
<dbReference type="AlphaFoldDB" id="A0AA86PMA7"/>
<proteinExistence type="predicted"/>
<dbReference type="Pfam" id="PF05050">
    <property type="entry name" value="Methyltransf_21"/>
    <property type="match status" value="1"/>
</dbReference>
<evidence type="ECO:0000259" key="1">
    <source>
        <dbReference type="Pfam" id="PF05050"/>
    </source>
</evidence>
<evidence type="ECO:0000313" key="3">
    <source>
        <dbReference type="EMBL" id="CAL6016165.1"/>
    </source>
</evidence>
<reference evidence="3 4" key="2">
    <citation type="submission" date="2024-07" db="EMBL/GenBank/DDBJ databases">
        <authorList>
            <person name="Akdeniz Z."/>
        </authorList>
    </citation>
    <scope>NUCLEOTIDE SEQUENCE [LARGE SCALE GENOMIC DNA]</scope>
</reference>
<dbReference type="InterPro" id="IPR029063">
    <property type="entry name" value="SAM-dependent_MTases_sf"/>
</dbReference>
<accession>A0AA86PMA7</accession>
<dbReference type="GO" id="GO:0008168">
    <property type="term" value="F:methyltransferase activity"/>
    <property type="evidence" value="ECO:0007669"/>
    <property type="project" value="UniProtKB-KW"/>
</dbReference>
<name>A0AA86PMA7_9EUKA</name>
<dbReference type="EMBL" id="CAXDID020000075">
    <property type="protein sequence ID" value="CAL6016165.1"/>
    <property type="molecule type" value="Genomic_DNA"/>
</dbReference>
<keyword evidence="4" id="KW-1185">Reference proteome</keyword>
<feature type="domain" description="Methyltransferase FkbM" evidence="1">
    <location>
        <begin position="214"/>
        <end position="358"/>
    </location>
</feature>
<dbReference type="Gene3D" id="3.40.50.150">
    <property type="entry name" value="Vaccinia Virus protein VP39"/>
    <property type="match status" value="1"/>
</dbReference>
<protein>
    <submittedName>
        <fullName evidence="2">FkbM family protein</fullName>
    </submittedName>
    <submittedName>
        <fullName evidence="3">Methyltransferase</fullName>
    </submittedName>
</protein>
<dbReference type="InterPro" id="IPR006342">
    <property type="entry name" value="FkbM_mtfrase"/>
</dbReference>
<organism evidence="2">
    <name type="scientific">Hexamita inflata</name>
    <dbReference type="NCBI Taxonomy" id="28002"/>
    <lineage>
        <taxon>Eukaryota</taxon>
        <taxon>Metamonada</taxon>
        <taxon>Diplomonadida</taxon>
        <taxon>Hexamitidae</taxon>
        <taxon>Hexamitinae</taxon>
        <taxon>Hexamita</taxon>
    </lineage>
</organism>
<dbReference type="Proteomes" id="UP001642409">
    <property type="component" value="Unassembled WGS sequence"/>
</dbReference>
<evidence type="ECO:0000313" key="2">
    <source>
        <dbReference type="EMBL" id="CAI9941198.1"/>
    </source>
</evidence>
<keyword evidence="3" id="KW-0489">Methyltransferase</keyword>
<dbReference type="EMBL" id="CATOUU010000687">
    <property type="protein sequence ID" value="CAI9941198.1"/>
    <property type="molecule type" value="Genomic_DNA"/>
</dbReference>